<evidence type="ECO:0000256" key="1">
    <source>
        <dbReference type="ARBA" id="ARBA00009156"/>
    </source>
</evidence>
<protein>
    <recommendedName>
        <fullName evidence="6">Sedoheptulokinase</fullName>
    </recommendedName>
</protein>
<evidence type="ECO:0000313" key="5">
    <source>
        <dbReference type="Proteomes" id="UP001159405"/>
    </source>
</evidence>
<dbReference type="PANTHER" id="PTHR10196">
    <property type="entry name" value="SUGAR KINASE"/>
    <property type="match status" value="1"/>
</dbReference>
<dbReference type="InterPro" id="IPR043129">
    <property type="entry name" value="ATPase_NBD"/>
</dbReference>
<accession>A0ABN8NJJ2</accession>
<reference evidence="4 5" key="1">
    <citation type="submission" date="2022-05" db="EMBL/GenBank/DDBJ databases">
        <authorList>
            <consortium name="Genoscope - CEA"/>
            <person name="William W."/>
        </authorList>
    </citation>
    <scope>NUCLEOTIDE SEQUENCE [LARGE SCALE GENOMIC DNA]</scope>
</reference>
<proteinExistence type="inferred from homology"/>
<dbReference type="Gene3D" id="3.30.420.40">
    <property type="match status" value="1"/>
</dbReference>
<organism evidence="4 5">
    <name type="scientific">Porites lobata</name>
    <dbReference type="NCBI Taxonomy" id="104759"/>
    <lineage>
        <taxon>Eukaryota</taxon>
        <taxon>Metazoa</taxon>
        <taxon>Cnidaria</taxon>
        <taxon>Anthozoa</taxon>
        <taxon>Hexacorallia</taxon>
        <taxon>Scleractinia</taxon>
        <taxon>Fungiina</taxon>
        <taxon>Poritidae</taxon>
        <taxon>Porites</taxon>
    </lineage>
</organism>
<evidence type="ECO:0000313" key="4">
    <source>
        <dbReference type="EMBL" id="CAH3109046.1"/>
    </source>
</evidence>
<gene>
    <name evidence="4" type="ORF">PLOB_00017570</name>
</gene>
<evidence type="ECO:0000256" key="3">
    <source>
        <dbReference type="ARBA" id="ARBA00022777"/>
    </source>
</evidence>
<keyword evidence="5" id="KW-1185">Reference proteome</keyword>
<comment type="caution">
    <text evidence="4">The sequence shown here is derived from an EMBL/GenBank/DDBJ whole genome shotgun (WGS) entry which is preliminary data.</text>
</comment>
<dbReference type="PANTHER" id="PTHR10196:SF67">
    <property type="entry name" value="SEDOHEPTULOKINASE"/>
    <property type="match status" value="1"/>
</dbReference>
<sequence>MCGQMHGCVLWKRGYCMAKSWNTSKNKYVSNVITWENRRCTNEFLATLHLTQTDVAIFTGFGCASLFWLQRNYPSLLERYDCAGTIMDFIVSLLWQLEEPCMSSQSAVSWGYFDVENMKWELDLTSSQIAVVVPDDSGNIFTGELPSGNVLATYVQMLTSWMWDLGLNDHLPATDEIYQRILDCAEKKSLSSLKITSTLWSERHMPDRRAEVSNLSSDNTCISLGDVGLSLCRGLVENLNEMIPKEFLHLYVVQRIVGASSALIRNQVLQKQVEQVFGLPLVMSNNSEGSVGAAMVAIFKCT</sequence>
<dbReference type="SUPFAM" id="SSF53067">
    <property type="entry name" value="Actin-like ATPase domain"/>
    <property type="match status" value="1"/>
</dbReference>
<dbReference type="EMBL" id="CALNXK010000021">
    <property type="protein sequence ID" value="CAH3109046.1"/>
    <property type="molecule type" value="Genomic_DNA"/>
</dbReference>
<keyword evidence="2" id="KW-0808">Transferase</keyword>
<evidence type="ECO:0008006" key="6">
    <source>
        <dbReference type="Google" id="ProtNLM"/>
    </source>
</evidence>
<name>A0ABN8NJJ2_9CNID</name>
<dbReference type="Proteomes" id="UP001159405">
    <property type="component" value="Unassembled WGS sequence"/>
</dbReference>
<comment type="similarity">
    <text evidence="1">Belongs to the FGGY kinase family.</text>
</comment>
<evidence type="ECO:0000256" key="2">
    <source>
        <dbReference type="ARBA" id="ARBA00022679"/>
    </source>
</evidence>
<keyword evidence="3" id="KW-0418">Kinase</keyword>